<dbReference type="Pfam" id="PF00515">
    <property type="entry name" value="TPR_1"/>
    <property type="match status" value="1"/>
</dbReference>
<dbReference type="HOGENOM" id="CLU_003485_0_0_3"/>
<dbReference type="Pfam" id="PF00535">
    <property type="entry name" value="Glycos_transf_2"/>
    <property type="match status" value="2"/>
</dbReference>
<dbReference type="EMBL" id="CM002803">
    <property type="protein sequence ID" value="KEI67068.1"/>
    <property type="molecule type" value="Genomic_DNA"/>
</dbReference>
<dbReference type="PATRIC" id="fig|388467.6.peg.2049"/>
<feature type="domain" description="Glycosyltransferase 2-like" evidence="5">
    <location>
        <begin position="915"/>
        <end position="1065"/>
    </location>
</feature>
<dbReference type="GO" id="GO:0006493">
    <property type="term" value="P:protein O-linked glycosylation"/>
    <property type="evidence" value="ECO:0007669"/>
    <property type="project" value="InterPro"/>
</dbReference>
<dbReference type="Gene3D" id="3.90.550.10">
    <property type="entry name" value="Spore Coat Polysaccharide Biosynthesis Protein SpsA, Chain A"/>
    <property type="match status" value="2"/>
</dbReference>
<dbReference type="GO" id="GO:0097363">
    <property type="term" value="F:protein O-acetylglucosaminyltransferase activity"/>
    <property type="evidence" value="ECO:0007669"/>
    <property type="project" value="TreeGrafter"/>
</dbReference>
<feature type="repeat" description="TPR" evidence="3">
    <location>
        <begin position="340"/>
        <end position="373"/>
    </location>
</feature>
<dbReference type="Pfam" id="PF13181">
    <property type="entry name" value="TPR_8"/>
    <property type="match status" value="2"/>
</dbReference>
<feature type="repeat" description="TPR" evidence="3">
    <location>
        <begin position="88"/>
        <end position="121"/>
    </location>
</feature>
<keyword evidence="1" id="KW-0677">Repeat</keyword>
<dbReference type="Pfam" id="PF13414">
    <property type="entry name" value="TPR_11"/>
    <property type="match status" value="4"/>
</dbReference>
<feature type="repeat" description="TPR" evidence="3">
    <location>
        <begin position="801"/>
        <end position="834"/>
    </location>
</feature>
<dbReference type="Pfam" id="PF13174">
    <property type="entry name" value="TPR_6"/>
    <property type="match status" value="1"/>
</dbReference>
<feature type="repeat" description="TPR" evidence="3">
    <location>
        <begin position="374"/>
        <end position="407"/>
    </location>
</feature>
<feature type="repeat" description="TPR" evidence="3">
    <location>
        <begin position="615"/>
        <end position="648"/>
    </location>
</feature>
<organism evidence="6 7">
    <name type="scientific">Planktothrix agardhii (strain NIVA-CYA 126/8)</name>
    <dbReference type="NCBI Taxonomy" id="388467"/>
    <lineage>
        <taxon>Bacteria</taxon>
        <taxon>Bacillati</taxon>
        <taxon>Cyanobacteriota</taxon>
        <taxon>Cyanophyceae</taxon>
        <taxon>Oscillatoriophycideae</taxon>
        <taxon>Oscillatoriales</taxon>
        <taxon>Microcoleaceae</taxon>
        <taxon>Planktothrix</taxon>
    </lineage>
</organism>
<dbReference type="InterPro" id="IPR013105">
    <property type="entry name" value="TPR_2"/>
</dbReference>
<dbReference type="SUPFAM" id="SSF53448">
    <property type="entry name" value="Nucleotide-diphospho-sugar transferases"/>
    <property type="match status" value="2"/>
</dbReference>
<dbReference type="SMART" id="SM00386">
    <property type="entry name" value="HAT"/>
    <property type="match status" value="5"/>
</dbReference>
<evidence type="ECO:0000256" key="4">
    <source>
        <dbReference type="SAM" id="MobiDB-lite"/>
    </source>
</evidence>
<sequence length="1562" mass="177438">MSVSNSKPTMLPNEIRARSVQFLHQQTEIYINQGQFEDAIKACNQLLQIQSDYAPGYKLMADIFQRQGKLQDAQEWYTRTLQLQPNWPEVHANLGSLYAKSQQWQQAIACYQKAVTLKPDFTGAYRNLAKVWTQLNQPQKSAQALYQAFKLEPNQATAEEHFNLGQQLAQQGATTEAQICYRNAIALDPNLTPAHQSLANLLKDQGKAQEATQVYRKAIEFNTPTLGAPAPSDTLAVATARDLSPQETLAGATRQQTVSHNTKTPMNHPGNPQTYLKQAQAYCALKEWDQAIATCQKALKLQPDLAEAYKIQGNALQILGEMSAAIRCYSKALEIQPQYPEVYANLGSLYAQEERLEKAASYYQQAVSLKPDFAGVYRNYAKVLTQMGQLESASQCLEKAYSLEPEKATAEEHFNLGNTIFKQGRFDEAIASYQKALQLNPQLAGVYYQLGQLYQAQGEIESAISAYQKALELEPSRLEFYYGFADLFGYQERWDDAIRVYNKILELDPNQSVAYYKIGEIFNRQWRLEEAINIYKNSISLNPKLVSSYYGLGKVLVKQESWQEAVQVLRQAVQMNPSGDAESYKGFGDALAKVGEAESAIKAYQKSTELDHSQAEVYQKLGDLLRDQEQLESAITAYQRSIELNPSVFWTQNNLADIFFKQERWEAAISAYQNAIALDSSYSWSYNSLADALVNLEQLEAAIPAYQNAIKLNPEFPWSYYNLGKVLTELENWEEAVVAYRGAIKVQSDLPSIQEKLADALRNRAKLDLQESLDYYYQVIQENPDHVAAYHKAIEIKPDDPQLYIQLANTLVNHDHLDGAIVFYQMALQLEPEHLEASGKLQQIIEKKNPLSQPEPTPSVIAAAKKQYREVEGYDNWLSKNTLQPHDLQGRITHLKTLRYQPKISVLLSLKGTPELFVREAIKSVIDQIYPHWELCIIGEVEDERHVNSLIEEYNIPEQKIKRDYRPENKSICANLNSGLELATGDFIALLKAEDLLTVEALYEVVVFLNQYPEADMVYSDQDRFNPTGKRTQPFFKPDWCPDTFLSRMYTGHLGVYRRQLVNKIGGFRDGYEGSYDYDLVLRLTEKTNAIFHIPKVLYSSRTALPFAHDVVGKRQAELEKANTKALEDALKRRGEEGKVECAEHPGIYRIRYQIQEYKPVSIIIPTRNLGTILNRCLESIFQKSTYPNYEVIVIDNGSNESETLSLLKSWQQKEPNRFKCYRLDIPFNFSQLNNYAVAQAKGDYLLFLNNDTEVINSDWIEAMVEQAQRPSIGAVGALLIYPDQTIQHSGVIIGLRSVADHAHRHFAPNDPGYYGQIQSINNYSSVTAACLMCRREVFEKIGGFDEQLAVAFNDVDLCLEMQRRGYHNIYLPHVMLYHHESKSRGVEDTAEKQGRFMQELTTMRQRWAKVIDYDPCYNPNLNRERDDYSLRILTDVEIVSVTRIEEDAEAFWGVAIDAPVPGLHKGINTVRFAGWIIGQPIPMMGVQILGHEGQVIENIPARLPRPDVAEIYPDTPNADSSGFWAEIEVTRILNEPELLLIGVFEDGSYAGIAKVQLRRPS</sequence>
<evidence type="ECO:0000313" key="6">
    <source>
        <dbReference type="EMBL" id="KEI67068.1"/>
    </source>
</evidence>
<accession>A0A073CH91</accession>
<dbReference type="SUPFAM" id="SSF48452">
    <property type="entry name" value="TPR-like"/>
    <property type="match status" value="4"/>
</dbReference>
<feature type="repeat" description="TPR" evidence="3">
    <location>
        <begin position="581"/>
        <end position="614"/>
    </location>
</feature>
<proteinExistence type="predicted"/>
<feature type="region of interest" description="Disordered" evidence="4">
    <location>
        <begin position="248"/>
        <end position="273"/>
    </location>
</feature>
<dbReference type="PROSITE" id="PS50293">
    <property type="entry name" value="TPR_REGION"/>
    <property type="match status" value="6"/>
</dbReference>
<gene>
    <name evidence="6" type="primary">rfbC</name>
    <name evidence="6" type="ORF">A19Y_2101</name>
</gene>
<dbReference type="PANTHER" id="PTHR44366:SF1">
    <property type="entry name" value="UDP-N-ACETYLGLUCOSAMINE--PEPTIDE N-ACETYLGLUCOSAMINYLTRANSFERASE 110 KDA SUBUNIT"/>
    <property type="match status" value="1"/>
</dbReference>
<feature type="repeat" description="TPR" evidence="3">
    <location>
        <begin position="54"/>
        <end position="87"/>
    </location>
</feature>
<dbReference type="InterPro" id="IPR037919">
    <property type="entry name" value="OGT"/>
</dbReference>
<dbReference type="Pfam" id="PF12895">
    <property type="entry name" value="ANAPC3"/>
    <property type="match status" value="1"/>
</dbReference>
<feature type="domain" description="Glycosyltransferase 2-like" evidence="5">
    <location>
        <begin position="1162"/>
        <end position="1343"/>
    </location>
</feature>
<keyword evidence="2 3" id="KW-0802">TPR repeat</keyword>
<dbReference type="PROSITE" id="PS50005">
    <property type="entry name" value="TPR"/>
    <property type="match status" value="18"/>
</dbReference>
<dbReference type="CDD" id="cd04186">
    <property type="entry name" value="GT_2_like_c"/>
    <property type="match status" value="1"/>
</dbReference>
<evidence type="ECO:0000313" key="7">
    <source>
        <dbReference type="Proteomes" id="UP000027395"/>
    </source>
</evidence>
<dbReference type="Proteomes" id="UP000027395">
    <property type="component" value="Chromosome"/>
</dbReference>
<dbReference type="eggNOG" id="COG1216">
    <property type="taxonomic scope" value="Bacteria"/>
</dbReference>
<dbReference type="eggNOG" id="COG0457">
    <property type="taxonomic scope" value="Bacteria"/>
</dbReference>
<reference evidence="6 7" key="1">
    <citation type="journal article" date="2014" name="Appl. Environ. Microbiol.">
        <title>Elucidation of insertion elements encoded on plasmids and in vitro construction of shuttle vectors from the toxic cyanobacterium Planktothrix.</title>
        <authorList>
            <person name="Christiansen G."/>
            <person name="Goesmann A."/>
            <person name="Kurmayer R."/>
        </authorList>
    </citation>
    <scope>NUCLEOTIDE SEQUENCE [LARGE SCALE GENOMIC DNA]</scope>
    <source>
        <strain evidence="6 7">NIVA-CYA 126/8</strain>
    </source>
</reference>
<feature type="repeat" description="TPR" evidence="3">
    <location>
        <begin position="444"/>
        <end position="477"/>
    </location>
</feature>
<dbReference type="InterPro" id="IPR029044">
    <property type="entry name" value="Nucleotide-diphossugar_trans"/>
</dbReference>
<dbReference type="InterPro" id="IPR003107">
    <property type="entry name" value="HAT"/>
</dbReference>
<dbReference type="STRING" id="388467.A19Y_2101"/>
<feature type="repeat" description="TPR" evidence="3">
    <location>
        <begin position="717"/>
        <end position="750"/>
    </location>
</feature>
<keyword evidence="7" id="KW-1185">Reference proteome</keyword>
<dbReference type="SMART" id="SM00671">
    <property type="entry name" value="SEL1"/>
    <property type="match status" value="6"/>
</dbReference>
<evidence type="ECO:0000256" key="2">
    <source>
        <dbReference type="ARBA" id="ARBA00022803"/>
    </source>
</evidence>
<feature type="repeat" description="TPR" evidence="3">
    <location>
        <begin position="272"/>
        <end position="305"/>
    </location>
</feature>
<feature type="repeat" description="TPR" evidence="3">
    <location>
        <begin position="683"/>
        <end position="716"/>
    </location>
</feature>
<evidence type="ECO:0000259" key="5">
    <source>
        <dbReference type="Pfam" id="PF00535"/>
    </source>
</evidence>
<feature type="compositionally biased region" description="Polar residues" evidence="4">
    <location>
        <begin position="253"/>
        <end position="273"/>
    </location>
</feature>
<feature type="repeat" description="TPR" evidence="3">
    <location>
        <begin position="410"/>
        <end position="443"/>
    </location>
</feature>
<name>A0A073CH91_PLAA1</name>
<dbReference type="PANTHER" id="PTHR44366">
    <property type="entry name" value="UDP-N-ACETYLGLUCOSAMINE--PEPTIDE N-ACETYLGLUCOSAMINYLTRANSFERASE 110 KDA SUBUNIT"/>
    <property type="match status" value="1"/>
</dbReference>
<dbReference type="InterPro" id="IPR019734">
    <property type="entry name" value="TPR_rpt"/>
</dbReference>
<feature type="repeat" description="TPR" evidence="3">
    <location>
        <begin position="306"/>
        <end position="339"/>
    </location>
</feature>
<feature type="repeat" description="TPR" evidence="3">
    <location>
        <begin position="478"/>
        <end position="511"/>
    </location>
</feature>
<feature type="repeat" description="TPR" evidence="3">
    <location>
        <begin position="512"/>
        <end position="545"/>
    </location>
</feature>
<dbReference type="Pfam" id="PF07719">
    <property type="entry name" value="TPR_2"/>
    <property type="match status" value="1"/>
</dbReference>
<dbReference type="InterPro" id="IPR011990">
    <property type="entry name" value="TPR-like_helical_dom_sf"/>
</dbReference>
<dbReference type="InterPro" id="IPR006597">
    <property type="entry name" value="Sel1-like"/>
</dbReference>
<feature type="repeat" description="TPR" evidence="3">
    <location>
        <begin position="122"/>
        <end position="155"/>
    </location>
</feature>
<dbReference type="Gene3D" id="1.25.40.10">
    <property type="entry name" value="Tetratricopeptide repeat domain"/>
    <property type="match status" value="10"/>
</dbReference>
<feature type="repeat" description="TPR" evidence="3">
    <location>
        <begin position="546"/>
        <end position="579"/>
    </location>
</feature>
<dbReference type="CDD" id="cd04184">
    <property type="entry name" value="GT2_RfbC_Mx_like"/>
    <property type="match status" value="1"/>
</dbReference>
<dbReference type="SMART" id="SM00028">
    <property type="entry name" value="TPR"/>
    <property type="match status" value="22"/>
</dbReference>
<dbReference type="GO" id="GO:0006396">
    <property type="term" value="P:RNA processing"/>
    <property type="evidence" value="ECO:0007669"/>
    <property type="project" value="InterPro"/>
</dbReference>
<protein>
    <submittedName>
        <fullName evidence="6">RfbC</fullName>
    </submittedName>
</protein>
<dbReference type="InterPro" id="IPR001173">
    <property type="entry name" value="Glyco_trans_2-like"/>
</dbReference>
<evidence type="ECO:0000256" key="3">
    <source>
        <dbReference type="PROSITE-ProRule" id="PRU00339"/>
    </source>
</evidence>
<feature type="repeat" description="TPR" evidence="3">
    <location>
        <begin position="158"/>
        <end position="191"/>
    </location>
</feature>
<evidence type="ECO:0000256" key="1">
    <source>
        <dbReference type="ARBA" id="ARBA00022737"/>
    </source>
</evidence>